<evidence type="ECO:0000256" key="4">
    <source>
        <dbReference type="ARBA" id="ARBA00023163"/>
    </source>
</evidence>
<dbReference type="InterPro" id="IPR036388">
    <property type="entry name" value="WH-like_DNA-bd_sf"/>
</dbReference>
<feature type="domain" description="HTH lysR-type" evidence="5">
    <location>
        <begin position="4"/>
        <end position="61"/>
    </location>
</feature>
<dbReference type="Proteomes" id="UP000216352">
    <property type="component" value="Unassembled WGS sequence"/>
</dbReference>
<keyword evidence="7" id="KW-1185">Reference proteome</keyword>
<dbReference type="GO" id="GO:0003700">
    <property type="term" value="F:DNA-binding transcription factor activity"/>
    <property type="evidence" value="ECO:0007669"/>
    <property type="project" value="InterPro"/>
</dbReference>
<dbReference type="EMBL" id="MWWX01000008">
    <property type="protein sequence ID" value="OZG61800.1"/>
    <property type="molecule type" value="Genomic_DNA"/>
</dbReference>
<dbReference type="SUPFAM" id="SSF46785">
    <property type="entry name" value="Winged helix' DNA-binding domain"/>
    <property type="match status" value="1"/>
</dbReference>
<dbReference type="GO" id="GO:0003677">
    <property type="term" value="F:DNA binding"/>
    <property type="evidence" value="ECO:0007669"/>
    <property type="project" value="UniProtKB-KW"/>
</dbReference>
<evidence type="ECO:0000313" key="6">
    <source>
        <dbReference type="EMBL" id="OZG61800.1"/>
    </source>
</evidence>
<keyword evidence="2" id="KW-0805">Transcription regulation</keyword>
<dbReference type="GO" id="GO:0032993">
    <property type="term" value="C:protein-DNA complex"/>
    <property type="evidence" value="ECO:0007669"/>
    <property type="project" value="TreeGrafter"/>
</dbReference>
<dbReference type="PROSITE" id="PS50931">
    <property type="entry name" value="HTH_LYSR"/>
    <property type="match status" value="1"/>
</dbReference>
<dbReference type="Pfam" id="PF00126">
    <property type="entry name" value="HTH_1"/>
    <property type="match status" value="1"/>
</dbReference>
<dbReference type="Pfam" id="PF03466">
    <property type="entry name" value="LysR_substrate"/>
    <property type="match status" value="1"/>
</dbReference>
<dbReference type="OrthoDB" id="3673085at2"/>
<dbReference type="InterPro" id="IPR036390">
    <property type="entry name" value="WH_DNA-bd_sf"/>
</dbReference>
<evidence type="ECO:0000256" key="1">
    <source>
        <dbReference type="ARBA" id="ARBA00009437"/>
    </source>
</evidence>
<dbReference type="SUPFAM" id="SSF53850">
    <property type="entry name" value="Periplasmic binding protein-like II"/>
    <property type="match status" value="1"/>
</dbReference>
<name>A0A261FRI7_9BIFI</name>
<gene>
    <name evidence="6" type="ORF">BLEM_1337</name>
</gene>
<evidence type="ECO:0000259" key="5">
    <source>
        <dbReference type="PROSITE" id="PS50931"/>
    </source>
</evidence>
<dbReference type="PANTHER" id="PTHR30346:SF29">
    <property type="entry name" value="LYSR SUBSTRATE-BINDING"/>
    <property type="match status" value="1"/>
</dbReference>
<reference evidence="6 7" key="1">
    <citation type="journal article" date="2017" name="BMC Genomics">
        <title>Comparative genomic and phylogenomic analyses of the Bifidobacteriaceae family.</title>
        <authorList>
            <person name="Lugli G.A."/>
            <person name="Milani C."/>
            <person name="Turroni F."/>
            <person name="Duranti S."/>
            <person name="Mancabelli L."/>
            <person name="Mangifesta M."/>
            <person name="Ferrario C."/>
            <person name="Modesto M."/>
            <person name="Mattarelli P."/>
            <person name="Jiri K."/>
            <person name="van Sinderen D."/>
            <person name="Ventura M."/>
        </authorList>
    </citation>
    <scope>NUCLEOTIDE SEQUENCE [LARGE SCALE GENOMIC DNA]</scope>
    <source>
        <strain evidence="6 7">DSM 28807</strain>
    </source>
</reference>
<keyword evidence="4" id="KW-0804">Transcription</keyword>
<dbReference type="InterPro" id="IPR000847">
    <property type="entry name" value="LysR_HTH_N"/>
</dbReference>
<protein>
    <submittedName>
        <fullName evidence="6">Transcriptional regulator</fullName>
    </submittedName>
</protein>
<dbReference type="RefSeq" id="WP_072723759.1">
    <property type="nucleotide sequence ID" value="NZ_BDIS01000002.1"/>
</dbReference>
<evidence type="ECO:0000256" key="3">
    <source>
        <dbReference type="ARBA" id="ARBA00023125"/>
    </source>
</evidence>
<dbReference type="STRING" id="1603886.GCA_001895165_00257"/>
<evidence type="ECO:0000313" key="7">
    <source>
        <dbReference type="Proteomes" id="UP000216352"/>
    </source>
</evidence>
<evidence type="ECO:0000256" key="2">
    <source>
        <dbReference type="ARBA" id="ARBA00023015"/>
    </source>
</evidence>
<comment type="similarity">
    <text evidence="1">Belongs to the LysR transcriptional regulatory family.</text>
</comment>
<dbReference type="Gene3D" id="3.40.190.10">
    <property type="entry name" value="Periplasmic binding protein-like II"/>
    <property type="match status" value="2"/>
</dbReference>
<proteinExistence type="inferred from homology"/>
<dbReference type="InterPro" id="IPR005119">
    <property type="entry name" value="LysR_subst-bd"/>
</dbReference>
<sequence>MERLNPQVMVTLWNIERLGSFSAVARETGWSQPAISQQIKKCEDELKIPLVRRTSHGVELTPVGLILSKHGQLIDNRLTQAQRDIDAYGRHHSAHIRLIAPPSICSSFAARALVHMSWSSEVRVGLMQMEPPEAVDALSQGLADCAVTFQYHSIPEFVKMNEDLETEYFGSDPLLLLVNQNSVIAKRYAAVHEPISLSVAKDEHWIAGCETCQANLISLARVAGFSPDITHSTDDYWATQNLVEMGMGVSIVPRISVRAHLENDLMACPIKDENACREVLFVTRKGDHRPALLKVKDEIKRAAQKYLE</sequence>
<keyword evidence="3" id="KW-0238">DNA-binding</keyword>
<comment type="caution">
    <text evidence="6">The sequence shown here is derived from an EMBL/GenBank/DDBJ whole genome shotgun (WGS) entry which is preliminary data.</text>
</comment>
<organism evidence="6 7">
    <name type="scientific">Bifidobacterium lemurum</name>
    <dbReference type="NCBI Taxonomy" id="1603886"/>
    <lineage>
        <taxon>Bacteria</taxon>
        <taxon>Bacillati</taxon>
        <taxon>Actinomycetota</taxon>
        <taxon>Actinomycetes</taxon>
        <taxon>Bifidobacteriales</taxon>
        <taxon>Bifidobacteriaceae</taxon>
        <taxon>Bifidobacterium</taxon>
    </lineage>
</organism>
<dbReference type="PANTHER" id="PTHR30346">
    <property type="entry name" value="TRANSCRIPTIONAL DUAL REGULATOR HCAR-RELATED"/>
    <property type="match status" value="1"/>
</dbReference>
<dbReference type="AlphaFoldDB" id="A0A261FRI7"/>
<accession>A0A261FRI7</accession>
<dbReference type="Gene3D" id="1.10.10.10">
    <property type="entry name" value="Winged helix-like DNA-binding domain superfamily/Winged helix DNA-binding domain"/>
    <property type="match status" value="1"/>
</dbReference>